<comment type="caution">
    <text evidence="3">The sequence shown here is derived from an EMBL/GenBank/DDBJ whole genome shotgun (WGS) entry which is preliminary data.</text>
</comment>
<evidence type="ECO:0000259" key="2">
    <source>
        <dbReference type="Pfam" id="PF09361"/>
    </source>
</evidence>
<name>A0A6I4LVK7_9SPHN</name>
<dbReference type="InterPro" id="IPR018968">
    <property type="entry name" value="Phasin"/>
</dbReference>
<dbReference type="NCBIfam" id="TIGR01841">
    <property type="entry name" value="phasin"/>
    <property type="match status" value="1"/>
</dbReference>
<accession>A0A6I4LVK7</accession>
<sequence>MQCNTTEMVLDMASKATTTVTSKPAKPAAPKAAPAKAAPVAEKVQAEKPAPVAAAQSETLVTKIVSVETTPIAQGVTKMTDTVKATTEKATEFFADIRVKATEAAEKGKKMAADAVEFNKANVEAMIEAGKIVAKGAQDMGKTNMDYAKKNFEEVQVAVKEMTAVKSPTDFVKLQGELARKGFDTAVAQGSKNTEAMVKLVSDMFQPISNRIAATTEFFKKAA</sequence>
<organism evidence="3 4">
    <name type="scientific">Sphingorhabdus profundilacus</name>
    <dbReference type="NCBI Taxonomy" id="2509718"/>
    <lineage>
        <taxon>Bacteria</taxon>
        <taxon>Pseudomonadati</taxon>
        <taxon>Pseudomonadota</taxon>
        <taxon>Alphaproteobacteria</taxon>
        <taxon>Sphingomonadales</taxon>
        <taxon>Sphingomonadaceae</taxon>
        <taxon>Sphingorhabdus</taxon>
    </lineage>
</organism>
<evidence type="ECO:0000256" key="1">
    <source>
        <dbReference type="SAM" id="MobiDB-lite"/>
    </source>
</evidence>
<feature type="compositionally biased region" description="Low complexity" evidence="1">
    <location>
        <begin position="16"/>
        <end position="41"/>
    </location>
</feature>
<keyword evidence="4" id="KW-1185">Reference proteome</keyword>
<reference evidence="3 4" key="1">
    <citation type="submission" date="2019-01" db="EMBL/GenBank/DDBJ databases">
        <title>Sphingorhabdus lacus sp.nov., isolated from an oligotrophic freshwater lake.</title>
        <authorList>
            <person name="Park M."/>
        </authorList>
    </citation>
    <scope>NUCLEOTIDE SEQUENCE [LARGE SCALE GENOMIC DNA]</scope>
    <source>
        <strain evidence="3 4">IMCC26285</strain>
    </source>
</reference>
<dbReference type="InterPro" id="IPR010127">
    <property type="entry name" value="Phasin_subfam-1"/>
</dbReference>
<feature type="region of interest" description="Disordered" evidence="1">
    <location>
        <begin position="16"/>
        <end position="53"/>
    </location>
</feature>
<evidence type="ECO:0000313" key="3">
    <source>
        <dbReference type="EMBL" id="MVZ96243.1"/>
    </source>
</evidence>
<dbReference type="EMBL" id="SDWJ01000001">
    <property type="protein sequence ID" value="MVZ96243.1"/>
    <property type="molecule type" value="Genomic_DNA"/>
</dbReference>
<evidence type="ECO:0000313" key="4">
    <source>
        <dbReference type="Proteomes" id="UP000471147"/>
    </source>
</evidence>
<feature type="domain" description="Phasin" evidence="2">
    <location>
        <begin position="116"/>
        <end position="211"/>
    </location>
</feature>
<gene>
    <name evidence="3" type="ORF">EUU23_00820</name>
</gene>
<dbReference type="Proteomes" id="UP000471147">
    <property type="component" value="Unassembled WGS sequence"/>
</dbReference>
<proteinExistence type="predicted"/>
<dbReference type="AlphaFoldDB" id="A0A6I4LVK7"/>
<dbReference type="Pfam" id="PF09361">
    <property type="entry name" value="Phasin_2"/>
    <property type="match status" value="1"/>
</dbReference>
<protein>
    <submittedName>
        <fullName evidence="3">Phasin family protein</fullName>
    </submittedName>
</protein>